<dbReference type="PRINTS" id="PR00421">
    <property type="entry name" value="THIOREDOXIN"/>
</dbReference>
<evidence type="ECO:0000259" key="4">
    <source>
        <dbReference type="PROSITE" id="PS51352"/>
    </source>
</evidence>
<keyword evidence="3" id="KW-0732">Signal</keyword>
<evidence type="ECO:0000256" key="2">
    <source>
        <dbReference type="ARBA" id="ARBA00023157"/>
    </source>
</evidence>
<dbReference type="PROSITE" id="PS51352">
    <property type="entry name" value="THIOREDOXIN_2"/>
    <property type="match status" value="1"/>
</dbReference>
<proteinExistence type="inferred from homology"/>
<keyword evidence="6" id="KW-1185">Reference proteome</keyword>
<feature type="chain" id="PRO_5009445162" evidence="3">
    <location>
        <begin position="18"/>
        <end position="159"/>
    </location>
</feature>
<evidence type="ECO:0000313" key="6">
    <source>
        <dbReference type="Proteomes" id="UP000178129"/>
    </source>
</evidence>
<dbReference type="PANTHER" id="PTHR46115">
    <property type="entry name" value="THIOREDOXIN-LIKE PROTEIN 1"/>
    <property type="match status" value="1"/>
</dbReference>
<dbReference type="STRING" id="914237.A0A1E1JQE6"/>
<dbReference type="Pfam" id="PF00085">
    <property type="entry name" value="Thioredoxin"/>
    <property type="match status" value="1"/>
</dbReference>
<dbReference type="CDD" id="cd02947">
    <property type="entry name" value="TRX_family"/>
    <property type="match status" value="1"/>
</dbReference>
<gene>
    <name evidence="5" type="ORF">RCO7_00853</name>
</gene>
<dbReference type="InterPro" id="IPR017937">
    <property type="entry name" value="Thioredoxin_CS"/>
</dbReference>
<dbReference type="EMBL" id="FJUW01000001">
    <property type="protein sequence ID" value="CZS87872.1"/>
    <property type="molecule type" value="Genomic_DNA"/>
</dbReference>
<dbReference type="FunFam" id="3.40.30.10:FF:000245">
    <property type="entry name" value="Thioredoxin"/>
    <property type="match status" value="1"/>
</dbReference>
<comment type="caution">
    <text evidence="5">The sequence shown here is derived from an EMBL/GenBank/DDBJ whole genome shotgun (WGS) entry which is preliminary data.</text>
</comment>
<dbReference type="Proteomes" id="UP000178129">
    <property type="component" value="Unassembled WGS sequence"/>
</dbReference>
<evidence type="ECO:0000256" key="1">
    <source>
        <dbReference type="ARBA" id="ARBA00008987"/>
    </source>
</evidence>
<feature type="domain" description="Thioredoxin" evidence="4">
    <location>
        <begin position="16"/>
        <end position="157"/>
    </location>
</feature>
<dbReference type="InParanoid" id="A0A1E1JQE6"/>
<keyword evidence="2" id="KW-1015">Disulfide bond</keyword>
<dbReference type="Gene3D" id="3.40.30.10">
    <property type="entry name" value="Glutaredoxin"/>
    <property type="match status" value="1"/>
</dbReference>
<organism evidence="5 6">
    <name type="scientific">Rhynchosporium graminicola</name>
    <dbReference type="NCBI Taxonomy" id="2792576"/>
    <lineage>
        <taxon>Eukaryota</taxon>
        <taxon>Fungi</taxon>
        <taxon>Dikarya</taxon>
        <taxon>Ascomycota</taxon>
        <taxon>Pezizomycotina</taxon>
        <taxon>Leotiomycetes</taxon>
        <taxon>Helotiales</taxon>
        <taxon>Ploettnerulaceae</taxon>
        <taxon>Rhynchosporium</taxon>
    </lineage>
</organism>
<comment type="similarity">
    <text evidence="1">Belongs to the thioredoxin family.</text>
</comment>
<name>A0A1E1JQE6_9HELO</name>
<evidence type="ECO:0000256" key="3">
    <source>
        <dbReference type="SAM" id="SignalP"/>
    </source>
</evidence>
<feature type="signal peptide" evidence="3">
    <location>
        <begin position="1"/>
        <end position="17"/>
    </location>
</feature>
<dbReference type="SUPFAM" id="SSF52833">
    <property type="entry name" value="Thioredoxin-like"/>
    <property type="match status" value="1"/>
</dbReference>
<dbReference type="AlphaFoldDB" id="A0A1E1JQE6"/>
<dbReference type="InterPro" id="IPR036249">
    <property type="entry name" value="Thioredoxin-like_sf"/>
</dbReference>
<sequence length="159" mass="17371">MQLSSLLGALLTTSALSATLPQPDINIHISIAEGKGYNGMENVMNQKHRVHTTGVQDINSPGEFRDTLKSEKVVIVEFTAVWCGPCHFIGPQYDQFSTEYPNNKFFKVDIDEQSDIAEEQGIRALPAFKAYKNGDVVGELVGANPSGLKSMIDKAIAKD</sequence>
<reference evidence="6" key="1">
    <citation type="submission" date="2016-03" db="EMBL/GenBank/DDBJ databases">
        <authorList>
            <person name="Ploux O."/>
        </authorList>
    </citation>
    <scope>NUCLEOTIDE SEQUENCE [LARGE SCALE GENOMIC DNA]</scope>
    <source>
        <strain evidence="6">UK7</strain>
    </source>
</reference>
<protein>
    <submittedName>
        <fullName evidence="5">Related to Thioredoxin</fullName>
    </submittedName>
</protein>
<evidence type="ECO:0000313" key="5">
    <source>
        <dbReference type="EMBL" id="CZS87872.1"/>
    </source>
</evidence>
<accession>A0A1E1JQE6</accession>
<dbReference type="PROSITE" id="PS00194">
    <property type="entry name" value="THIOREDOXIN_1"/>
    <property type="match status" value="1"/>
</dbReference>
<dbReference type="InterPro" id="IPR013766">
    <property type="entry name" value="Thioredoxin_domain"/>
</dbReference>